<dbReference type="InterPro" id="IPR051625">
    <property type="entry name" value="Signaling_Regulatory_Domain"/>
</dbReference>
<feature type="domain" description="BTB" evidence="4">
    <location>
        <begin position="655"/>
        <end position="733"/>
    </location>
</feature>
<keyword evidence="6" id="KW-1185">Reference proteome</keyword>
<feature type="compositionally biased region" description="Polar residues" evidence="3">
    <location>
        <begin position="1303"/>
        <end position="1333"/>
    </location>
</feature>
<dbReference type="SMART" id="SM00225">
    <property type="entry name" value="BTB"/>
    <property type="match status" value="1"/>
</dbReference>
<dbReference type="SUPFAM" id="SSF54695">
    <property type="entry name" value="POZ domain"/>
    <property type="match status" value="1"/>
</dbReference>
<dbReference type="FunCoup" id="A0A286UIL2">
    <property type="interactions" value="96"/>
</dbReference>
<feature type="region of interest" description="Disordered" evidence="3">
    <location>
        <begin position="1034"/>
        <end position="1137"/>
    </location>
</feature>
<feature type="region of interest" description="Disordered" evidence="3">
    <location>
        <begin position="22"/>
        <end position="52"/>
    </location>
</feature>
<organism evidence="5 6">
    <name type="scientific">Pyrrhoderma noxium</name>
    <dbReference type="NCBI Taxonomy" id="2282107"/>
    <lineage>
        <taxon>Eukaryota</taxon>
        <taxon>Fungi</taxon>
        <taxon>Dikarya</taxon>
        <taxon>Basidiomycota</taxon>
        <taxon>Agaricomycotina</taxon>
        <taxon>Agaricomycetes</taxon>
        <taxon>Hymenochaetales</taxon>
        <taxon>Hymenochaetaceae</taxon>
        <taxon>Pyrrhoderma</taxon>
    </lineage>
</organism>
<dbReference type="InParanoid" id="A0A286UIL2"/>
<accession>A0A286UIL2</accession>
<feature type="compositionally biased region" description="Polar residues" evidence="3">
    <location>
        <begin position="1153"/>
        <end position="1184"/>
    </location>
</feature>
<feature type="compositionally biased region" description="Polar residues" evidence="3">
    <location>
        <begin position="1209"/>
        <end position="1220"/>
    </location>
</feature>
<dbReference type="Pfam" id="PF12796">
    <property type="entry name" value="Ank_2"/>
    <property type="match status" value="1"/>
</dbReference>
<dbReference type="InterPro" id="IPR036770">
    <property type="entry name" value="Ankyrin_rpt-contain_sf"/>
</dbReference>
<sequence length="1472" mass="161718">MTTLHVYFAQRNQQAFQRLLDASRPTQSSGAPPSSSGSKSWTKRSPLSSKCSNNVCEVNSRDQLGRTVLHLAVSSLDPAAFECVKLLLAHPRIDVNATDKESKWTPLHRALYYGNVPAAVFLLQRADIDPTIKDLEGYTAFDVYNSTVEGTKPCERGHNELFVWGSNRNAALGVGDGDDRSFPEQVPMSLQKEHSDSREKNIYSRFLPICIEDVVMSKLHTAVITSESRSNIRICGFGSGGRLGGGALQHTQYSFTIPKDLPSDYPFIAIALGQDHTLALNSAGAIYSWGLPRFSQLGYTLEGGGTVQATPRRIVGPLKREFVRGIAACRTASACWTDLELLTWGTNSGQLGYDRVSTPTQVLPRRVTQIVQPVVDVALSDSAMAVLVRSKDVHCFCEGRSFKINFPTQYFPSEIQTYRPPMAQNNASIAKVICCDNSFAALSSNGEVFSLNFNSSPALSEESEAPKKSNSSSLVKVQRIWTLRKQFSAARDVALGTDGTIIICTESGHVYTKGRASKSAKFTRIPSLQRIVGVSASSAGSIAALRSESTPTPIQILGNSLSQDLEHVQPFLGVEKPEVNALCEARPLSDEHPAENTPSQSDDENLEDDDTQEDSSIKKDISILRELLELLHRDSELRKVKGEGIYDSLDLKHGADLFIEVDSGFTYPVHRTILSSRSKGFMEALMGKHIVDDKLQIYVKRSNVKLPVLSLTGVHPLSALLLSVYLYSDSIPTIWDRRVQMPIAHLLLACTPKMNVESIRKELKALASCLDLPALTTVLEVPVKRAPKRTLGDNFSAIFYEAQSTGNDRQIITAKQLYFPLVADTSLELADKTVFCHSLVLRARSPFFASFFDDTDWTCKRWTQEHTISLRFPHMRWQMVEFAMKFIYYDPGTELFDVLEGSRTVDDVIDFIFEVMNVASEFLLDRLTLICSCVILKFINVNNACSLLSEATFYNASHLIQSILGYISQNMESLLERSAFDSLPIGLLRELSNFVRNCQSKKLPVTRSGKFIDDALQRWKDWLSEQDIPQPIIPRRRVNSDSKSSGTRPIETGEPYTPSKPQMVQVRNVGASRSPSLKGKNGTDDIFEMDDLDGEIPYMKLPGSQLSSNLATPQDDGPSIPTSASSVPWKNQSSKATTSKLDLRAIMAEAEVQRSSSTSAIYSPGRTMQVSYPSASGSTSGASQRRTKQDSKPSKSDSPWRTLPAERSSPPTSLPKQMSKASDDVTGKDGAREGTAGGSRSSKVKQDVPIAQGSPSSTKGKTPLGPTFSPAKQQSSVSASQIMRRVSDGQNKAWNSPMLASTEEPSSFSNANAPTSFLAIQQQQLNAYSSSARSKPKSLREIQEEEQVRAEEARAAQEEAEFLCWWAEEEERIRRETMAPPAPRAPGLGSKGKKKSGGEKKKSRTSQENKGTGEKSKLKQEQKNKSDSNTAATSGGSGGSGSGSSDKPNNRPRKGKPRNPEGKSTEKNEPHQ</sequence>
<dbReference type="Pfam" id="PF00651">
    <property type="entry name" value="BTB"/>
    <property type="match status" value="1"/>
</dbReference>
<dbReference type="PROSITE" id="PS50012">
    <property type="entry name" value="RCC1_3"/>
    <property type="match status" value="2"/>
</dbReference>
<gene>
    <name evidence="5" type="ORF">PNOK_0428300</name>
</gene>
<feature type="region of interest" description="Disordered" evidence="3">
    <location>
        <begin position="1374"/>
        <end position="1472"/>
    </location>
</feature>
<evidence type="ECO:0000313" key="6">
    <source>
        <dbReference type="Proteomes" id="UP000217199"/>
    </source>
</evidence>
<feature type="compositionally biased region" description="Polar residues" evidence="3">
    <location>
        <begin position="1120"/>
        <end position="1137"/>
    </location>
</feature>
<dbReference type="InterPro" id="IPR009091">
    <property type="entry name" value="RCC1/BLIP-II"/>
</dbReference>
<dbReference type="OrthoDB" id="1893551at2759"/>
<keyword evidence="1" id="KW-0677">Repeat</keyword>
<proteinExistence type="predicted"/>
<feature type="compositionally biased region" description="Basic and acidic residues" evidence="3">
    <location>
        <begin position="1338"/>
        <end position="1356"/>
    </location>
</feature>
<dbReference type="PANTHER" id="PTHR22872">
    <property type="entry name" value="BTK-BINDING PROTEIN-RELATED"/>
    <property type="match status" value="1"/>
</dbReference>
<feature type="region of interest" description="Disordered" evidence="3">
    <location>
        <begin position="586"/>
        <end position="615"/>
    </location>
</feature>
<evidence type="ECO:0000256" key="2">
    <source>
        <dbReference type="PROSITE-ProRule" id="PRU00235"/>
    </source>
</evidence>
<dbReference type="InterPro" id="IPR011333">
    <property type="entry name" value="SKP1/BTB/POZ_sf"/>
</dbReference>
<dbReference type="SUPFAM" id="SSF50985">
    <property type="entry name" value="RCC1/BLIP-II"/>
    <property type="match status" value="1"/>
</dbReference>
<name>A0A286UIL2_9AGAM</name>
<feature type="compositionally biased region" description="Acidic residues" evidence="3">
    <location>
        <begin position="601"/>
        <end position="613"/>
    </location>
</feature>
<dbReference type="SMART" id="SM00248">
    <property type="entry name" value="ANK"/>
    <property type="match status" value="2"/>
</dbReference>
<evidence type="ECO:0000259" key="4">
    <source>
        <dbReference type="PROSITE" id="PS50097"/>
    </source>
</evidence>
<reference evidence="5 6" key="1">
    <citation type="journal article" date="2017" name="Mol. Ecol.">
        <title>Comparative and population genomic landscape of Phellinus noxius: A hypervariable fungus causing root rot in trees.</title>
        <authorList>
            <person name="Chung C.L."/>
            <person name="Lee T.J."/>
            <person name="Akiba M."/>
            <person name="Lee H.H."/>
            <person name="Kuo T.H."/>
            <person name="Liu D."/>
            <person name="Ke H.M."/>
            <person name="Yokoi T."/>
            <person name="Roa M.B."/>
            <person name="Lu M.J."/>
            <person name="Chang Y.Y."/>
            <person name="Ann P.J."/>
            <person name="Tsai J.N."/>
            <person name="Chen C.Y."/>
            <person name="Tzean S.S."/>
            <person name="Ota Y."/>
            <person name="Hattori T."/>
            <person name="Sahashi N."/>
            <person name="Liou R.F."/>
            <person name="Kikuchi T."/>
            <person name="Tsai I.J."/>
        </authorList>
    </citation>
    <scope>NUCLEOTIDE SEQUENCE [LARGE SCALE GENOMIC DNA]</scope>
    <source>
        <strain evidence="5 6">FFPRI411160</strain>
    </source>
</reference>
<dbReference type="Gene3D" id="2.130.10.30">
    <property type="entry name" value="Regulator of chromosome condensation 1/beta-lactamase-inhibitor protein II"/>
    <property type="match status" value="1"/>
</dbReference>
<feature type="repeat" description="RCC1" evidence="2">
    <location>
        <begin position="159"/>
        <end position="227"/>
    </location>
</feature>
<evidence type="ECO:0000313" key="5">
    <source>
        <dbReference type="EMBL" id="PAV19349.1"/>
    </source>
</evidence>
<feature type="compositionally biased region" description="Basic and acidic residues" evidence="3">
    <location>
        <begin position="1458"/>
        <end position="1472"/>
    </location>
</feature>
<dbReference type="CDD" id="cd18186">
    <property type="entry name" value="BTB_POZ_ZBTB_KLHL-like"/>
    <property type="match status" value="2"/>
</dbReference>
<feature type="compositionally biased region" description="Low complexity" evidence="3">
    <location>
        <begin position="25"/>
        <end position="46"/>
    </location>
</feature>
<protein>
    <submittedName>
        <fullName evidence="5">BTB domain and ankyrin repeat protein</fullName>
    </submittedName>
</protein>
<dbReference type="STRING" id="2282107.A0A286UIL2"/>
<feature type="compositionally biased region" description="Basic and acidic residues" evidence="3">
    <location>
        <begin position="1396"/>
        <end position="1426"/>
    </location>
</feature>
<feature type="repeat" description="RCC1" evidence="2">
    <location>
        <begin position="230"/>
        <end position="283"/>
    </location>
</feature>
<feature type="compositionally biased region" description="Acidic residues" evidence="3">
    <location>
        <begin position="1085"/>
        <end position="1094"/>
    </location>
</feature>
<feature type="region of interest" description="Disordered" evidence="3">
    <location>
        <begin position="1151"/>
        <end position="1356"/>
    </location>
</feature>
<dbReference type="EMBL" id="NBII01000004">
    <property type="protein sequence ID" value="PAV19349.1"/>
    <property type="molecule type" value="Genomic_DNA"/>
</dbReference>
<evidence type="ECO:0000256" key="3">
    <source>
        <dbReference type="SAM" id="MobiDB-lite"/>
    </source>
</evidence>
<dbReference type="Pfam" id="PF13540">
    <property type="entry name" value="RCC1_2"/>
    <property type="match status" value="1"/>
</dbReference>
<evidence type="ECO:0000256" key="1">
    <source>
        <dbReference type="ARBA" id="ARBA00022737"/>
    </source>
</evidence>
<dbReference type="Proteomes" id="UP000217199">
    <property type="component" value="Unassembled WGS sequence"/>
</dbReference>
<feature type="compositionally biased region" description="Basic and acidic residues" evidence="3">
    <location>
        <begin position="1221"/>
        <end position="1232"/>
    </location>
</feature>
<dbReference type="InterPro" id="IPR000210">
    <property type="entry name" value="BTB/POZ_dom"/>
</dbReference>
<feature type="compositionally biased region" description="Polar residues" evidence="3">
    <location>
        <begin position="1270"/>
        <end position="1281"/>
    </location>
</feature>
<dbReference type="InterPro" id="IPR000408">
    <property type="entry name" value="Reg_chr_condens"/>
</dbReference>
<feature type="domain" description="BTB" evidence="4">
    <location>
        <begin position="823"/>
        <end position="888"/>
    </location>
</feature>
<comment type="caution">
    <text evidence="5">The sequence shown here is derived from an EMBL/GenBank/DDBJ whole genome shotgun (WGS) entry which is preliminary data.</text>
</comment>
<dbReference type="Gene3D" id="1.25.40.20">
    <property type="entry name" value="Ankyrin repeat-containing domain"/>
    <property type="match status" value="1"/>
</dbReference>
<dbReference type="PROSITE" id="PS50097">
    <property type="entry name" value="BTB"/>
    <property type="match status" value="2"/>
</dbReference>
<dbReference type="PANTHER" id="PTHR22872:SF2">
    <property type="entry name" value="INHIBITOR OF BRUTON TYROSINE KINASE"/>
    <property type="match status" value="1"/>
</dbReference>
<dbReference type="InterPro" id="IPR002110">
    <property type="entry name" value="Ankyrin_rpt"/>
</dbReference>
<dbReference type="SUPFAM" id="SSF48403">
    <property type="entry name" value="Ankyrin repeat"/>
    <property type="match status" value="1"/>
</dbReference>
<dbReference type="Gene3D" id="3.30.710.10">
    <property type="entry name" value="Potassium Channel Kv1.1, Chain A"/>
    <property type="match status" value="2"/>
</dbReference>